<dbReference type="SUPFAM" id="SSF55174">
    <property type="entry name" value="Alpha-L RNA-binding motif"/>
    <property type="match status" value="1"/>
</dbReference>
<protein>
    <recommendedName>
        <fullName evidence="4">Pseudouridine synthase</fullName>
        <ecNumber evidence="4">5.4.99.-</ecNumber>
    </recommendedName>
</protein>
<dbReference type="FunFam" id="3.10.290.10:FF:000003">
    <property type="entry name" value="Pseudouridine synthase"/>
    <property type="match status" value="1"/>
</dbReference>
<dbReference type="InterPro" id="IPR042092">
    <property type="entry name" value="PsdUridine_s_RsuA/RluB/E/F_cat"/>
</dbReference>
<sequence>MEEIRLNKFLSESGICSRREADRLIEEGKVLVNGKKAAVGMKILGTEEIICNGTDVGKKGKDRPVLLAVNKPRGIVCTTSGKDRAENIVEFLDYPIRVYPIGRLDKDSTGLVLMTNQGDIVNKILRGSNAHEKEYLVRVNKPVTDEFLTKLSQGVEILDTVTKPCVVTKTGACSFRIILTQGLNRQIRRMCQVFDYRVVSLKRVRIMNIWLGDLQPGEYREVTEREWKKLSWLLEGSSNLPRREE</sequence>
<dbReference type="FunFam" id="3.30.70.1560:FF:000002">
    <property type="entry name" value="Pseudouridine synthase"/>
    <property type="match status" value="1"/>
</dbReference>
<dbReference type="GO" id="GO:0120159">
    <property type="term" value="F:rRNA pseudouridine synthase activity"/>
    <property type="evidence" value="ECO:0007669"/>
    <property type="project" value="UniProtKB-ARBA"/>
</dbReference>
<dbReference type="AlphaFoldDB" id="A0A9D2HH97"/>
<reference evidence="6" key="1">
    <citation type="journal article" date="2021" name="PeerJ">
        <title>Extensive microbial diversity within the chicken gut microbiome revealed by metagenomics and culture.</title>
        <authorList>
            <person name="Gilroy R."/>
            <person name="Ravi A."/>
            <person name="Getino M."/>
            <person name="Pursley I."/>
            <person name="Horton D.L."/>
            <person name="Alikhan N.F."/>
            <person name="Baker D."/>
            <person name="Gharbi K."/>
            <person name="Hall N."/>
            <person name="Watson M."/>
            <person name="Adriaenssens E.M."/>
            <person name="Foster-Nyarko E."/>
            <person name="Jarju S."/>
            <person name="Secka A."/>
            <person name="Antonio M."/>
            <person name="Oren A."/>
            <person name="Chaudhuri R.R."/>
            <person name="La Ragione R."/>
            <person name="Hildebrand F."/>
            <person name="Pallen M.J."/>
        </authorList>
    </citation>
    <scope>NUCLEOTIDE SEQUENCE</scope>
    <source>
        <strain evidence="6">CHK178-16964</strain>
    </source>
</reference>
<dbReference type="InterPro" id="IPR002942">
    <property type="entry name" value="S4_RNA-bd"/>
</dbReference>
<dbReference type="Pfam" id="PF00849">
    <property type="entry name" value="PseudoU_synth_2"/>
    <property type="match status" value="1"/>
</dbReference>
<gene>
    <name evidence="6" type="ORF">IAA07_08250</name>
</gene>
<dbReference type="InterPro" id="IPR020103">
    <property type="entry name" value="PsdUridine_synth_cat_dom_sf"/>
</dbReference>
<dbReference type="InterPro" id="IPR018496">
    <property type="entry name" value="PsdUridine_synth_RsuA/RluB_CS"/>
</dbReference>
<dbReference type="InterPro" id="IPR006145">
    <property type="entry name" value="PsdUridine_synth_RsuA/RluA"/>
</dbReference>
<dbReference type="Gene3D" id="3.30.70.1560">
    <property type="entry name" value="Alpha-L RNA-binding motif"/>
    <property type="match status" value="1"/>
</dbReference>
<dbReference type="GO" id="GO:0003723">
    <property type="term" value="F:RNA binding"/>
    <property type="evidence" value="ECO:0007669"/>
    <property type="project" value="UniProtKB-KW"/>
</dbReference>
<dbReference type="PROSITE" id="PS50889">
    <property type="entry name" value="S4"/>
    <property type="match status" value="1"/>
</dbReference>
<dbReference type="Pfam" id="PF01479">
    <property type="entry name" value="S4"/>
    <property type="match status" value="1"/>
</dbReference>
<dbReference type="PANTHER" id="PTHR47683">
    <property type="entry name" value="PSEUDOURIDINE SYNTHASE FAMILY PROTEIN-RELATED"/>
    <property type="match status" value="1"/>
</dbReference>
<keyword evidence="2 4" id="KW-0413">Isomerase</keyword>
<evidence type="ECO:0000256" key="2">
    <source>
        <dbReference type="ARBA" id="ARBA00023235"/>
    </source>
</evidence>
<evidence type="ECO:0000313" key="6">
    <source>
        <dbReference type="EMBL" id="HJA71550.1"/>
    </source>
</evidence>
<proteinExistence type="inferred from homology"/>
<dbReference type="Gene3D" id="3.30.70.580">
    <property type="entry name" value="Pseudouridine synthase I, catalytic domain, N-terminal subdomain"/>
    <property type="match status" value="1"/>
</dbReference>
<comment type="caution">
    <text evidence="6">The sequence shown here is derived from an EMBL/GenBank/DDBJ whole genome shotgun (WGS) entry which is preliminary data.</text>
</comment>
<evidence type="ECO:0000313" key="7">
    <source>
        <dbReference type="Proteomes" id="UP000823900"/>
    </source>
</evidence>
<dbReference type="SUPFAM" id="SSF55120">
    <property type="entry name" value="Pseudouridine synthase"/>
    <property type="match status" value="1"/>
</dbReference>
<dbReference type="SMART" id="SM00363">
    <property type="entry name" value="S4"/>
    <property type="match status" value="1"/>
</dbReference>
<comment type="similarity">
    <text evidence="1 4">Belongs to the pseudouridine synthase RsuA family.</text>
</comment>
<feature type="domain" description="RNA-binding S4" evidence="5">
    <location>
        <begin position="4"/>
        <end position="71"/>
    </location>
</feature>
<organism evidence="6 7">
    <name type="scientific">Candidatus Lachnoclostridium stercoravium</name>
    <dbReference type="NCBI Taxonomy" id="2838633"/>
    <lineage>
        <taxon>Bacteria</taxon>
        <taxon>Bacillati</taxon>
        <taxon>Bacillota</taxon>
        <taxon>Clostridia</taxon>
        <taxon>Lachnospirales</taxon>
        <taxon>Lachnospiraceae</taxon>
    </lineage>
</organism>
<evidence type="ECO:0000256" key="4">
    <source>
        <dbReference type="RuleBase" id="RU003887"/>
    </source>
</evidence>
<dbReference type="EMBL" id="DWZA01000072">
    <property type="protein sequence ID" value="HJA71550.1"/>
    <property type="molecule type" value="Genomic_DNA"/>
</dbReference>
<dbReference type="CDD" id="cd00165">
    <property type="entry name" value="S4"/>
    <property type="match status" value="1"/>
</dbReference>
<dbReference type="PANTHER" id="PTHR47683:SF2">
    <property type="entry name" value="RNA-BINDING S4 DOMAIN-CONTAINING PROTEIN"/>
    <property type="match status" value="1"/>
</dbReference>
<dbReference type="InterPro" id="IPR050343">
    <property type="entry name" value="RsuA_PseudoU_synthase"/>
</dbReference>
<evidence type="ECO:0000256" key="3">
    <source>
        <dbReference type="PROSITE-ProRule" id="PRU00182"/>
    </source>
</evidence>
<reference evidence="6" key="2">
    <citation type="submission" date="2021-04" db="EMBL/GenBank/DDBJ databases">
        <authorList>
            <person name="Gilroy R."/>
        </authorList>
    </citation>
    <scope>NUCLEOTIDE SEQUENCE</scope>
    <source>
        <strain evidence="6">CHK178-16964</strain>
    </source>
</reference>
<evidence type="ECO:0000259" key="5">
    <source>
        <dbReference type="SMART" id="SM00363"/>
    </source>
</evidence>
<dbReference type="NCBIfam" id="TIGR00093">
    <property type="entry name" value="pseudouridine synthase"/>
    <property type="match status" value="1"/>
</dbReference>
<dbReference type="Proteomes" id="UP000823900">
    <property type="component" value="Unassembled WGS sequence"/>
</dbReference>
<dbReference type="PROSITE" id="PS01149">
    <property type="entry name" value="PSI_RSU"/>
    <property type="match status" value="1"/>
</dbReference>
<keyword evidence="3" id="KW-0694">RNA-binding</keyword>
<dbReference type="InterPro" id="IPR020094">
    <property type="entry name" value="TruA/RsuA/RluB/E/F_N"/>
</dbReference>
<dbReference type="Gene3D" id="3.10.290.10">
    <property type="entry name" value="RNA-binding S4 domain"/>
    <property type="match status" value="1"/>
</dbReference>
<dbReference type="InterPro" id="IPR000748">
    <property type="entry name" value="PsdUridine_synth_RsuA/RluB/E/F"/>
</dbReference>
<accession>A0A9D2HH97</accession>
<name>A0A9D2HH97_9FIRM</name>
<dbReference type="InterPro" id="IPR036986">
    <property type="entry name" value="S4_RNA-bd_sf"/>
</dbReference>
<dbReference type="EC" id="5.4.99.-" evidence="4"/>
<evidence type="ECO:0000256" key="1">
    <source>
        <dbReference type="ARBA" id="ARBA00008348"/>
    </source>
</evidence>
<dbReference type="GO" id="GO:0000455">
    <property type="term" value="P:enzyme-directed rRNA pseudouridine synthesis"/>
    <property type="evidence" value="ECO:0007669"/>
    <property type="project" value="UniProtKB-ARBA"/>
</dbReference>